<evidence type="ECO:0000313" key="1">
    <source>
        <dbReference type="EMBL" id="PWG61729.1"/>
    </source>
</evidence>
<organism evidence="1 2">
    <name type="scientific">Sediminicurvatus halobius</name>
    <dbReference type="NCBI Taxonomy" id="2182432"/>
    <lineage>
        <taxon>Bacteria</taxon>
        <taxon>Pseudomonadati</taxon>
        <taxon>Pseudomonadota</taxon>
        <taxon>Gammaproteobacteria</taxon>
        <taxon>Chromatiales</taxon>
        <taxon>Ectothiorhodospiraceae</taxon>
        <taxon>Sediminicurvatus</taxon>
    </lineage>
</organism>
<dbReference type="AlphaFoldDB" id="A0A2U2MYC8"/>
<protein>
    <submittedName>
        <fullName evidence="1">Uncharacterized protein</fullName>
    </submittedName>
</protein>
<keyword evidence="2" id="KW-1185">Reference proteome</keyword>
<reference evidence="1 2" key="1">
    <citation type="submission" date="2018-05" db="EMBL/GenBank/DDBJ databases">
        <title>Spiribacter halobius sp. nov., a moderately halophilic bacterium isolated from marine solar saltern.</title>
        <authorList>
            <person name="Zheng W.-S."/>
            <person name="Lu D.-C."/>
            <person name="Du Z.-J."/>
        </authorList>
    </citation>
    <scope>NUCLEOTIDE SEQUENCE [LARGE SCALE GENOMIC DNA]</scope>
    <source>
        <strain evidence="1 2">E85</strain>
    </source>
</reference>
<dbReference type="Proteomes" id="UP000245474">
    <property type="component" value="Unassembled WGS sequence"/>
</dbReference>
<dbReference type="EMBL" id="QFFI01000027">
    <property type="protein sequence ID" value="PWG61729.1"/>
    <property type="molecule type" value="Genomic_DNA"/>
</dbReference>
<sequence length="70" mass="7971">MENPFITGHFNGHPVGHTDAQSRIEAARRFDRAQCLAALEVPGLQKTVRNAVERRLRKLEAALAHQEQRR</sequence>
<evidence type="ECO:0000313" key="2">
    <source>
        <dbReference type="Proteomes" id="UP000245474"/>
    </source>
</evidence>
<dbReference type="OrthoDB" id="6983050at2"/>
<name>A0A2U2MYC8_9GAMM</name>
<accession>A0A2U2MYC8</accession>
<proteinExistence type="predicted"/>
<gene>
    <name evidence="1" type="ORF">DEM34_14780</name>
</gene>
<comment type="caution">
    <text evidence="1">The sequence shown here is derived from an EMBL/GenBank/DDBJ whole genome shotgun (WGS) entry which is preliminary data.</text>
</comment>
<dbReference type="RefSeq" id="WP_109679601.1">
    <property type="nucleotide sequence ID" value="NZ_CP086615.1"/>
</dbReference>